<evidence type="ECO:0000313" key="2">
    <source>
        <dbReference type="EMBL" id="OEV37181.1"/>
    </source>
</evidence>
<reference evidence="2" key="4">
    <citation type="submission" date="2016-08" db="EMBL/GenBank/DDBJ databases">
        <title>Sequencing, Assembly and Comparative Genomics of S. aureofaciens ATCC 10762.</title>
        <authorList>
            <person name="Gradnigo J.S."/>
            <person name="Johnson N."/>
            <person name="Somerville G.A."/>
        </authorList>
    </citation>
    <scope>NUCLEOTIDE SEQUENCE [LARGE SCALE GENOMIC DNA]</scope>
    <source>
        <strain evidence="2">ATCC 10762</strain>
    </source>
</reference>
<evidence type="ECO:0000313" key="3">
    <source>
        <dbReference type="Proteomes" id="UP000037395"/>
    </source>
</evidence>
<reference evidence="3" key="3">
    <citation type="submission" date="2016-08" db="EMBL/GenBank/DDBJ databases">
        <title>Sequencing, assembly and comparative genomics of S. aureofaciens ATCC 10762.</title>
        <authorList>
            <person name="Gradnigo J.S."/>
            <person name="Johnson N."/>
            <person name="Somerville G.A."/>
        </authorList>
    </citation>
    <scope>NUCLEOTIDE SEQUENCE [LARGE SCALE GENOMIC DNA]</scope>
    <source>
        <strain evidence="3">ATCC 10762 / DSM 40127 / CCM 3239 / JCM 4008 / LMG 5968 / NBRC 12843 / NCIMB 8234 / A-377</strain>
    </source>
</reference>
<organism evidence="2 3">
    <name type="scientific">Kitasatospora aureofaciens</name>
    <name type="common">Streptomyces aureofaciens</name>
    <dbReference type="NCBI Taxonomy" id="1894"/>
    <lineage>
        <taxon>Bacteria</taxon>
        <taxon>Bacillati</taxon>
        <taxon>Actinomycetota</taxon>
        <taxon>Actinomycetes</taxon>
        <taxon>Kitasatosporales</taxon>
        <taxon>Streptomycetaceae</taxon>
        <taxon>Kitasatospora</taxon>
    </lineage>
</organism>
<keyword evidence="3" id="KW-1185">Reference proteome</keyword>
<accession>A0A1E7N914</accession>
<dbReference type="EMBL" id="JPRF03000021">
    <property type="protein sequence ID" value="OEV37181.1"/>
    <property type="molecule type" value="Genomic_DNA"/>
</dbReference>
<comment type="caution">
    <text evidence="2">The sequence shown here is derived from an EMBL/GenBank/DDBJ whole genome shotgun (WGS) entry which is preliminary data.</text>
</comment>
<dbReference type="RefSeq" id="WP_030556612.1">
    <property type="nucleotide sequence ID" value="NZ_BMUB01000015.1"/>
</dbReference>
<name>A0A1E7N914_KITAU</name>
<evidence type="ECO:0000313" key="1">
    <source>
        <dbReference type="EMBL" id="GGU93751.1"/>
    </source>
</evidence>
<proteinExistence type="predicted"/>
<dbReference type="GeneID" id="97488391"/>
<protein>
    <submittedName>
        <fullName evidence="2">Uncharacterized protein</fullName>
    </submittedName>
</protein>
<dbReference type="Proteomes" id="UP000610124">
    <property type="component" value="Unassembled WGS sequence"/>
</dbReference>
<dbReference type="OrthoDB" id="119229at2"/>
<dbReference type="EMBL" id="BMUB01000015">
    <property type="protein sequence ID" value="GGU93751.1"/>
    <property type="molecule type" value="Genomic_DNA"/>
</dbReference>
<dbReference type="AlphaFoldDB" id="A0A1E7N914"/>
<reference evidence="1" key="5">
    <citation type="submission" date="2020-09" db="EMBL/GenBank/DDBJ databases">
        <authorList>
            <person name="Sun Q."/>
            <person name="Ohkuma M."/>
        </authorList>
    </citation>
    <scope>NUCLEOTIDE SEQUENCE</scope>
    <source>
        <strain evidence="1">JCM 4434</strain>
    </source>
</reference>
<sequence>MTTEAELLTSDDQRLEELFRKSSAGEIPRGPMEGLAVFPAAGRAGARLLASLVNLTAWRGKVFSPDGYLSNRLTAMDILSIVATVGPGPSRLDDQECIVIDYSHTSLVFGGVRDELRQVGPGLYLGLIWLAGRKIGWFTLRDPANAENSST</sequence>
<gene>
    <name evidence="1" type="ORF">GCM10010502_54090</name>
    <name evidence="2" type="ORF">HS99_0005040</name>
</gene>
<reference evidence="1" key="1">
    <citation type="journal article" date="2014" name="Int. J. Syst. Evol. Microbiol.">
        <title>Complete genome sequence of Corynebacterium casei LMG S-19264T (=DSM 44701T), isolated from a smear-ripened cheese.</title>
        <authorList>
            <consortium name="US DOE Joint Genome Institute (JGI-PGF)"/>
            <person name="Walter F."/>
            <person name="Albersmeier A."/>
            <person name="Kalinowski J."/>
            <person name="Ruckert C."/>
        </authorList>
    </citation>
    <scope>NUCLEOTIDE SEQUENCE</scope>
    <source>
        <strain evidence="1">JCM 4434</strain>
    </source>
</reference>
<dbReference type="KEGG" id="kau:B6264_23945"/>
<reference evidence="2 3" key="2">
    <citation type="submission" date="2014-07" db="EMBL/GenBank/DDBJ databases">
        <authorList>
            <person name="Zhang J.E."/>
            <person name="Yang H."/>
            <person name="Guo J."/>
            <person name="Deng Z."/>
            <person name="Luo H."/>
            <person name="Luo M."/>
            <person name="Zhao B."/>
        </authorList>
    </citation>
    <scope>NUCLEOTIDE SEQUENCE [LARGE SCALE GENOMIC DNA]</scope>
    <source>
        <strain evidence="2">ATCC 10762</strain>
        <strain evidence="3">ATCC 10762 / DSM 40127 / CCM 3239 / JCM 4008 / LMG 5968 / NBRC 12843 / NCIMB 8234 / A-377</strain>
    </source>
</reference>
<dbReference type="Proteomes" id="UP000037395">
    <property type="component" value="Unassembled WGS sequence"/>
</dbReference>
<accession>A0A8H9I268</accession>